<accession>A0A0A3Y219</accession>
<sequence>MFRRARYRYDRVRSRPGLPGHGQTGLRIFQIFRFVVFDRGRPLLPPYRSRAKTEYVSNPGHHASAAVCTSKALSLALRSKANLCGAFEAIRQFSSRVYVNSRCFVPDGGAQPLKCYALAMRIGHKCYTSFFGI</sequence>
<name>A0A0A3Y219_BRAJP</name>
<dbReference type="Proteomes" id="UP000030377">
    <property type="component" value="Unassembled WGS sequence"/>
</dbReference>
<dbReference type="AlphaFoldDB" id="A0A0A3Y219"/>
<protein>
    <submittedName>
        <fullName evidence="1">Uncharacterized protein</fullName>
    </submittedName>
</protein>
<evidence type="ECO:0000313" key="1">
    <source>
        <dbReference type="EMBL" id="KGT79426.1"/>
    </source>
</evidence>
<proteinExistence type="predicted"/>
<organism evidence="1 2">
    <name type="scientific">Bradyrhizobium japonicum</name>
    <dbReference type="NCBI Taxonomy" id="375"/>
    <lineage>
        <taxon>Bacteria</taxon>
        <taxon>Pseudomonadati</taxon>
        <taxon>Pseudomonadota</taxon>
        <taxon>Alphaproteobacteria</taxon>
        <taxon>Hyphomicrobiales</taxon>
        <taxon>Nitrobacteraceae</taxon>
        <taxon>Bradyrhizobium</taxon>
    </lineage>
</organism>
<reference evidence="1 2" key="1">
    <citation type="submission" date="2014-09" db="EMBL/GenBank/DDBJ databases">
        <title>Draft genome of Bradyrhizobium japonicum Is-34.</title>
        <authorList>
            <person name="Tsurumaru H."/>
            <person name="Yamakawa T."/>
            <person name="Hashimoto S."/>
            <person name="Okizaki K."/>
            <person name="Kanesaki Y."/>
            <person name="Yoshikawa H."/>
            <person name="Yajima S."/>
        </authorList>
    </citation>
    <scope>NUCLEOTIDE SEQUENCE [LARGE SCALE GENOMIC DNA]</scope>
    <source>
        <strain evidence="1 2">Is-34</strain>
    </source>
</reference>
<evidence type="ECO:0000313" key="2">
    <source>
        <dbReference type="Proteomes" id="UP000030377"/>
    </source>
</evidence>
<gene>
    <name evidence="1" type="ORF">MA20_12540</name>
</gene>
<dbReference type="KEGG" id="bjp:RN69_37930"/>
<comment type="caution">
    <text evidence="1">The sequence shown here is derived from an EMBL/GenBank/DDBJ whole genome shotgun (WGS) entry which is preliminary data.</text>
</comment>
<dbReference type="EMBL" id="JRPN01000011">
    <property type="protein sequence ID" value="KGT79426.1"/>
    <property type="molecule type" value="Genomic_DNA"/>
</dbReference>